<keyword evidence="2" id="KW-0547">Nucleotide-binding</keyword>
<sequence length="165" mass="19010">MEIRRLLYDRLLRQTSPVIVVICGPPGVGKTTLTGAVRRRLEDRGVVVRSVHSDSFSSRTYEQLYEAVRTAPADALVLVDGTFYRREWQRRFRDLPDVRFVRVVASLETCLERNRTREDPIETQGVHVVHREFEPPAADLVLDTDDLSVEAATDRFERALEEWGE</sequence>
<evidence type="ECO:0000259" key="1">
    <source>
        <dbReference type="Pfam" id="PF13191"/>
    </source>
</evidence>
<reference evidence="2 3" key="1">
    <citation type="submission" date="2018-10" db="EMBL/GenBank/DDBJ databases">
        <title>Natrarchaeobius chitinivorans gen. nov., sp. nov., and Natrarchaeobius haloalkaliphilus sp. nov., alkaliphilic, chitin-utilizing haloarchaea from hypersaline alkaline lakes.</title>
        <authorList>
            <person name="Sorokin D.Y."/>
            <person name="Elcheninov A.G."/>
            <person name="Kostrikina N.A."/>
            <person name="Bale N.J."/>
            <person name="Sinninghe Damste J.S."/>
            <person name="Khijniak T.V."/>
            <person name="Kublanov I.V."/>
            <person name="Toshchakov S.V."/>
        </authorList>
    </citation>
    <scope>NUCLEOTIDE SEQUENCE [LARGE SCALE GENOMIC DNA]</scope>
    <source>
        <strain evidence="2 3">AArcht7</strain>
    </source>
</reference>
<comment type="caution">
    <text evidence="2">The sequence shown here is derived from an EMBL/GenBank/DDBJ whole genome shotgun (WGS) entry which is preliminary data.</text>
</comment>
<keyword evidence="2" id="KW-0067">ATP-binding</keyword>
<keyword evidence="3" id="KW-1185">Reference proteome</keyword>
<dbReference type="Proteomes" id="UP000281431">
    <property type="component" value="Unassembled WGS sequence"/>
</dbReference>
<protein>
    <submittedName>
        <fullName evidence="2">ATP-binding protein</fullName>
    </submittedName>
</protein>
<dbReference type="Gene3D" id="3.40.50.300">
    <property type="entry name" value="P-loop containing nucleotide triphosphate hydrolases"/>
    <property type="match status" value="1"/>
</dbReference>
<name>A0A3N6NI90_NATCH</name>
<feature type="domain" description="Orc1-like AAA ATPase" evidence="1">
    <location>
        <begin position="7"/>
        <end position="120"/>
    </location>
</feature>
<dbReference type="SUPFAM" id="SSF52540">
    <property type="entry name" value="P-loop containing nucleoside triphosphate hydrolases"/>
    <property type="match status" value="1"/>
</dbReference>
<dbReference type="Pfam" id="PF13191">
    <property type="entry name" value="AAA_16"/>
    <property type="match status" value="1"/>
</dbReference>
<dbReference type="GO" id="GO:0005524">
    <property type="term" value="F:ATP binding"/>
    <property type="evidence" value="ECO:0007669"/>
    <property type="project" value="UniProtKB-KW"/>
</dbReference>
<gene>
    <name evidence="2" type="ORF">EA472_16385</name>
</gene>
<dbReference type="EMBL" id="REFZ01000012">
    <property type="protein sequence ID" value="RQG98862.1"/>
    <property type="molecule type" value="Genomic_DNA"/>
</dbReference>
<evidence type="ECO:0000313" key="2">
    <source>
        <dbReference type="EMBL" id="RQG98862.1"/>
    </source>
</evidence>
<proteinExistence type="predicted"/>
<organism evidence="2 3">
    <name type="scientific">Natrarchaeobius chitinivorans</name>
    <dbReference type="NCBI Taxonomy" id="1679083"/>
    <lineage>
        <taxon>Archaea</taxon>
        <taxon>Methanobacteriati</taxon>
        <taxon>Methanobacteriota</taxon>
        <taxon>Stenosarchaea group</taxon>
        <taxon>Halobacteria</taxon>
        <taxon>Halobacteriales</taxon>
        <taxon>Natrialbaceae</taxon>
        <taxon>Natrarchaeobius</taxon>
    </lineage>
</organism>
<dbReference type="InterPro" id="IPR027417">
    <property type="entry name" value="P-loop_NTPase"/>
</dbReference>
<dbReference type="AlphaFoldDB" id="A0A3N6NI90"/>
<evidence type="ECO:0000313" key="3">
    <source>
        <dbReference type="Proteomes" id="UP000281431"/>
    </source>
</evidence>
<accession>A0A3N6NI90</accession>
<dbReference type="InterPro" id="IPR041664">
    <property type="entry name" value="AAA_16"/>
</dbReference>